<accession>A0ABQ6LWT6</accession>
<dbReference type="RefSeq" id="WP_285763040.1">
    <property type="nucleotide sequence ID" value="NZ_BSYJ01000002.1"/>
</dbReference>
<dbReference type="Proteomes" id="UP001224392">
    <property type="component" value="Unassembled WGS sequence"/>
</dbReference>
<dbReference type="InterPro" id="IPR020845">
    <property type="entry name" value="AMP-binding_CS"/>
</dbReference>
<feature type="domain" description="AMP-dependent synthetase/ligase" evidence="4">
    <location>
        <begin position="11"/>
        <end position="388"/>
    </location>
</feature>
<evidence type="ECO:0000259" key="4">
    <source>
        <dbReference type="Pfam" id="PF00501"/>
    </source>
</evidence>
<dbReference type="InterPro" id="IPR045851">
    <property type="entry name" value="AMP-bd_C_sf"/>
</dbReference>
<evidence type="ECO:0000256" key="2">
    <source>
        <dbReference type="ARBA" id="ARBA00022840"/>
    </source>
</evidence>
<dbReference type="Pfam" id="PF00501">
    <property type="entry name" value="AMP-binding"/>
    <property type="match status" value="1"/>
</dbReference>
<dbReference type="PROSITE" id="PS00455">
    <property type="entry name" value="AMP_BINDING"/>
    <property type="match status" value="1"/>
</dbReference>
<keyword evidence="6" id="KW-1185">Reference proteome</keyword>
<keyword evidence="2" id="KW-0067">ATP-binding</keyword>
<name>A0ABQ6LWT6_9GAMM</name>
<dbReference type="EMBL" id="BSYJ01000002">
    <property type="protein sequence ID" value="GMG86506.1"/>
    <property type="molecule type" value="Genomic_DNA"/>
</dbReference>
<dbReference type="Pfam" id="PF23562">
    <property type="entry name" value="AMP-binding_C_3"/>
    <property type="match status" value="1"/>
</dbReference>
<comment type="caution">
    <text evidence="5">The sequence shown here is derived from an EMBL/GenBank/DDBJ whole genome shotgun (WGS) entry which is preliminary data.</text>
</comment>
<evidence type="ECO:0000313" key="5">
    <source>
        <dbReference type="EMBL" id="GMG86506.1"/>
    </source>
</evidence>
<keyword evidence="1" id="KW-0547">Nucleotide-binding</keyword>
<evidence type="ECO:0000256" key="3">
    <source>
        <dbReference type="ARBA" id="ARBA00024484"/>
    </source>
</evidence>
<sequence>MEYRLPLAQLAQNVACHPNRPYLHQPHNREWTTYTWSQFDENARRIAKGLTEALEPGDKVAILAKNSAEWFMLDMAIMMAGMVSVPIYATAGTSTISYILQHSEARAVFVGKLDSTEAAEAAIPDDMLTVVFPYPSIGPGTGQQQRWQDWLVRNQPLQRVHEPQADDMATLVYTSGSTGRPKGVVLSFRNLASSAYCSAQLEVDGAYERTMSYLPLAHITERCVIELMSLYAATIEVFFVESLDTFIEDVRHAQPSMFLSVPRLWTKFQTEILAKLPQNKLNVLLRIPFINKLIRRKIKQGLGLDKSLICGSGSAPISPAVLRWYASIGIDIAEGWGMTETSGLSCSNLPYESVRLGSIGVPVDCVEMKLSEEGEILIRGEAVFSEYYKNPEATDEAFVDGWFRTGDRADKNPDGSWKIIGRVKEQFKTGKGKYVAPVPIESQLSRNSDIEQVCVLGSGRKHPIAIVVLAEQCRGYNPVTEQRLQNTLDEVNSELESHARLDHIVVSDTPWTIENELLTPTMKIKRNKLEERYGHYLTDELEDTIVWEKSGTTDGVGTAAAT</sequence>
<proteinExistence type="predicted"/>
<gene>
    <name evidence="5" type="ORF">MNKW57_08270</name>
</gene>
<dbReference type="PANTHER" id="PTHR43272">
    <property type="entry name" value="LONG-CHAIN-FATTY-ACID--COA LIGASE"/>
    <property type="match status" value="1"/>
</dbReference>
<dbReference type="SUPFAM" id="SSF56801">
    <property type="entry name" value="Acetyl-CoA synthetase-like"/>
    <property type="match status" value="1"/>
</dbReference>
<evidence type="ECO:0000256" key="1">
    <source>
        <dbReference type="ARBA" id="ARBA00022741"/>
    </source>
</evidence>
<protein>
    <submittedName>
        <fullName evidence="5">AMP-binding protein</fullName>
    </submittedName>
</protein>
<evidence type="ECO:0000313" key="6">
    <source>
        <dbReference type="Proteomes" id="UP001224392"/>
    </source>
</evidence>
<dbReference type="InterPro" id="IPR000873">
    <property type="entry name" value="AMP-dep_synth/lig_dom"/>
</dbReference>
<dbReference type="InterPro" id="IPR042099">
    <property type="entry name" value="ANL_N_sf"/>
</dbReference>
<comment type="catalytic activity">
    <reaction evidence="3">
        <text>a long-chain fatty acid + ATP + CoA = a long-chain fatty acyl-CoA + AMP + diphosphate</text>
        <dbReference type="Rhea" id="RHEA:15421"/>
        <dbReference type="ChEBI" id="CHEBI:30616"/>
        <dbReference type="ChEBI" id="CHEBI:33019"/>
        <dbReference type="ChEBI" id="CHEBI:57287"/>
        <dbReference type="ChEBI" id="CHEBI:57560"/>
        <dbReference type="ChEBI" id="CHEBI:83139"/>
        <dbReference type="ChEBI" id="CHEBI:456215"/>
        <dbReference type="EC" id="6.2.1.3"/>
    </reaction>
    <physiologicalReaction direction="left-to-right" evidence="3">
        <dbReference type="Rhea" id="RHEA:15422"/>
    </physiologicalReaction>
</comment>
<organism evidence="5 6">
    <name type="scientific">Biformimicrobium ophioploci</name>
    <dbReference type="NCBI Taxonomy" id="3036711"/>
    <lineage>
        <taxon>Bacteria</taxon>
        <taxon>Pseudomonadati</taxon>
        <taxon>Pseudomonadota</taxon>
        <taxon>Gammaproteobacteria</taxon>
        <taxon>Cellvibrionales</taxon>
        <taxon>Microbulbiferaceae</taxon>
        <taxon>Biformimicrobium</taxon>
    </lineage>
</organism>
<dbReference type="PANTHER" id="PTHR43272:SF33">
    <property type="entry name" value="AMP-BINDING DOMAIN-CONTAINING PROTEIN-RELATED"/>
    <property type="match status" value="1"/>
</dbReference>
<dbReference type="Gene3D" id="3.40.50.12780">
    <property type="entry name" value="N-terminal domain of ligase-like"/>
    <property type="match status" value="1"/>
</dbReference>
<dbReference type="Gene3D" id="3.30.300.30">
    <property type="match status" value="1"/>
</dbReference>
<reference evidence="5 6" key="1">
    <citation type="submission" date="2023-04" db="EMBL/GenBank/DDBJ databases">
        <title>Marinobulbifer ophiurae gen. nov., sp. Nov., isolate from tissue of brittle star Ophioplocus japonicus.</title>
        <authorList>
            <person name="Kawano K."/>
            <person name="Sawayama S."/>
            <person name="Nakagawa S."/>
        </authorList>
    </citation>
    <scope>NUCLEOTIDE SEQUENCE [LARGE SCALE GENOMIC DNA]</scope>
    <source>
        <strain evidence="5 6">NKW57</strain>
    </source>
</reference>